<dbReference type="SUPFAM" id="SSF158379">
    <property type="entry name" value="YqgQ-like"/>
    <property type="match status" value="1"/>
</dbReference>
<dbReference type="InterPro" id="IPR023164">
    <property type="entry name" value="YqgQ-like_sf"/>
</dbReference>
<sequence>MKTMYDVQQLLKKYGTFIYTGNRFGDLELMEMEVNELYQLQFILPEDYTVAKLIIRRERSQLHDKKG</sequence>
<dbReference type="EMBL" id="JARZFX010000001">
    <property type="protein sequence ID" value="MEC5422254.1"/>
    <property type="molecule type" value="Genomic_DNA"/>
</dbReference>
<comment type="caution">
    <text evidence="1">The sequence shown here is derived from an EMBL/GenBank/DDBJ whole genome shotgun (WGS) entry which is preliminary data.</text>
</comment>
<organism evidence="1 2">
    <name type="scientific">Virgibacillus tibetensis</name>
    <dbReference type="NCBI Taxonomy" id="3042313"/>
    <lineage>
        <taxon>Bacteria</taxon>
        <taxon>Bacillati</taxon>
        <taxon>Bacillota</taxon>
        <taxon>Bacilli</taxon>
        <taxon>Bacillales</taxon>
        <taxon>Bacillaceae</taxon>
        <taxon>Virgibacillus</taxon>
    </lineage>
</organism>
<dbReference type="Pfam" id="PF06014">
    <property type="entry name" value="YqgQ-like"/>
    <property type="match status" value="1"/>
</dbReference>
<name>A0ABU6KCS0_9BACI</name>
<dbReference type="RefSeq" id="WP_327606394.1">
    <property type="nucleotide sequence ID" value="NZ_JARZFX010000001.1"/>
</dbReference>
<reference evidence="1 2" key="1">
    <citation type="journal article" date="2024" name="Int. J. Syst. Evol. Microbiol.">
        <title>Virgibacillus tibetensis sp. nov., isolated from salt lake on the Tibetan Plateau of China.</title>
        <authorList>
            <person name="Phurbu D."/>
            <person name="Liu Z.-X."/>
            <person name="Wang R."/>
            <person name="Zheng Y.-Y."/>
            <person name="Liu H.-C."/>
            <person name="Zhou Y.-G."/>
            <person name="Yu Y.-J."/>
            <person name="Li A.-H."/>
        </authorList>
    </citation>
    <scope>NUCLEOTIDE SEQUENCE [LARGE SCALE GENOMIC DNA]</scope>
    <source>
        <strain evidence="1 2">C22-A2</strain>
    </source>
</reference>
<evidence type="ECO:0000313" key="2">
    <source>
        <dbReference type="Proteomes" id="UP001335737"/>
    </source>
</evidence>
<dbReference type="InterPro" id="IPR009256">
    <property type="entry name" value="YqgQ-like"/>
</dbReference>
<dbReference type="Proteomes" id="UP001335737">
    <property type="component" value="Unassembled WGS sequence"/>
</dbReference>
<proteinExistence type="predicted"/>
<keyword evidence="2" id="KW-1185">Reference proteome</keyword>
<protein>
    <submittedName>
        <fullName evidence="1">YqgQ family protein</fullName>
    </submittedName>
</protein>
<dbReference type="Gene3D" id="1.10.287.760">
    <property type="entry name" value="YqgQ-like"/>
    <property type="match status" value="1"/>
</dbReference>
<gene>
    <name evidence="1" type="ORF">QGM71_01970</name>
</gene>
<accession>A0ABU6KCS0</accession>
<evidence type="ECO:0000313" key="1">
    <source>
        <dbReference type="EMBL" id="MEC5422254.1"/>
    </source>
</evidence>